<sequence length="59" mass="6915">SITGSTNNWPSWLSWLTLTARKNQEYTFEYKKQTINPSNVPVHILLFEIDHNYSKPGTF</sequence>
<protein>
    <submittedName>
        <fullName evidence="1">4379_t:CDS:1</fullName>
    </submittedName>
</protein>
<evidence type="ECO:0000313" key="1">
    <source>
        <dbReference type="EMBL" id="CAG8853304.1"/>
    </source>
</evidence>
<organism evidence="1 2">
    <name type="scientific">Gigaspora margarita</name>
    <dbReference type="NCBI Taxonomy" id="4874"/>
    <lineage>
        <taxon>Eukaryota</taxon>
        <taxon>Fungi</taxon>
        <taxon>Fungi incertae sedis</taxon>
        <taxon>Mucoromycota</taxon>
        <taxon>Glomeromycotina</taxon>
        <taxon>Glomeromycetes</taxon>
        <taxon>Diversisporales</taxon>
        <taxon>Gigasporaceae</taxon>
        <taxon>Gigaspora</taxon>
    </lineage>
</organism>
<dbReference type="Proteomes" id="UP000789901">
    <property type="component" value="Unassembled WGS sequence"/>
</dbReference>
<reference evidence="1 2" key="1">
    <citation type="submission" date="2021-06" db="EMBL/GenBank/DDBJ databases">
        <authorList>
            <person name="Kallberg Y."/>
            <person name="Tangrot J."/>
            <person name="Rosling A."/>
        </authorList>
    </citation>
    <scope>NUCLEOTIDE SEQUENCE [LARGE SCALE GENOMIC DNA]</scope>
    <source>
        <strain evidence="1 2">120-4 pot B 10/14</strain>
    </source>
</reference>
<accession>A0ABN7XH45</accession>
<feature type="non-terminal residue" evidence="1">
    <location>
        <position position="1"/>
    </location>
</feature>
<proteinExistence type="predicted"/>
<evidence type="ECO:0000313" key="2">
    <source>
        <dbReference type="Proteomes" id="UP000789901"/>
    </source>
</evidence>
<gene>
    <name evidence="1" type="ORF">GMARGA_LOCUS42125</name>
</gene>
<name>A0ABN7XH45_GIGMA</name>
<dbReference type="EMBL" id="CAJVQB010122367">
    <property type="protein sequence ID" value="CAG8853304.1"/>
    <property type="molecule type" value="Genomic_DNA"/>
</dbReference>
<keyword evidence="2" id="KW-1185">Reference proteome</keyword>
<comment type="caution">
    <text evidence="1">The sequence shown here is derived from an EMBL/GenBank/DDBJ whole genome shotgun (WGS) entry which is preliminary data.</text>
</comment>